<name>A0A4D8QTA9_AZOBR</name>
<accession>A0A4D8QTA9</accession>
<protein>
    <submittedName>
        <fullName evidence="2">Uncharacterized protein</fullName>
    </submittedName>
</protein>
<feature type="region of interest" description="Disordered" evidence="1">
    <location>
        <begin position="1"/>
        <end position="21"/>
    </location>
</feature>
<evidence type="ECO:0000313" key="2">
    <source>
        <dbReference type="EMBL" id="QCO12771.1"/>
    </source>
</evidence>
<dbReference type="Proteomes" id="UP000298774">
    <property type="component" value="Plasmid p3"/>
</dbReference>
<dbReference type="AlphaFoldDB" id="A0A4D8QTA9"/>
<keyword evidence="2" id="KW-0614">Plasmid</keyword>
<proteinExistence type="predicted"/>
<evidence type="ECO:0000313" key="3">
    <source>
        <dbReference type="Proteomes" id="UP000298774"/>
    </source>
</evidence>
<reference evidence="2 3" key="1">
    <citation type="submission" date="2018-09" db="EMBL/GenBank/DDBJ databases">
        <title>Whole genome based analysis of evolution and adaptive divergence in Indian and Brazilian strains of Azospirillum brasilense.</title>
        <authorList>
            <person name="Singh C."/>
            <person name="Tripathi A.K."/>
        </authorList>
    </citation>
    <scope>NUCLEOTIDE SEQUENCE [LARGE SCALE GENOMIC DNA]</scope>
    <source>
        <strain evidence="2 3">MTCC4038</strain>
        <plasmid evidence="2 3">p3</plasmid>
    </source>
</reference>
<dbReference type="EMBL" id="CP032342">
    <property type="protein sequence ID" value="QCO12771.1"/>
    <property type="molecule type" value="Genomic_DNA"/>
</dbReference>
<sequence length="95" mass="10223">MAAGQGNTPHGPEGYPASLTVRRHRPATGAILTRREHCLKGAIRRRTMVSIIFGAAERSRARSFGNPEGHAALLTRSTAAPTMARIASSSVNRFR</sequence>
<gene>
    <name evidence="2" type="ORF">D3868_27550</name>
</gene>
<geneLocation type="plasmid" evidence="2 3">
    <name>p3</name>
</geneLocation>
<evidence type="ECO:0000256" key="1">
    <source>
        <dbReference type="SAM" id="MobiDB-lite"/>
    </source>
</evidence>
<organism evidence="2 3">
    <name type="scientific">Azospirillum brasilense</name>
    <dbReference type="NCBI Taxonomy" id="192"/>
    <lineage>
        <taxon>Bacteria</taxon>
        <taxon>Pseudomonadati</taxon>
        <taxon>Pseudomonadota</taxon>
        <taxon>Alphaproteobacteria</taxon>
        <taxon>Rhodospirillales</taxon>
        <taxon>Azospirillaceae</taxon>
        <taxon>Azospirillum</taxon>
    </lineage>
</organism>